<dbReference type="PANTHER" id="PTHR43537">
    <property type="entry name" value="TRANSCRIPTIONAL REGULATOR, GNTR FAMILY"/>
    <property type="match status" value="1"/>
</dbReference>
<gene>
    <name evidence="5" type="ORF">GCM10009668_28390</name>
</gene>
<dbReference type="Gene3D" id="1.20.120.530">
    <property type="entry name" value="GntR ligand-binding domain-like"/>
    <property type="match status" value="1"/>
</dbReference>
<dbReference type="SMART" id="SM00895">
    <property type="entry name" value="FCD"/>
    <property type="match status" value="1"/>
</dbReference>
<dbReference type="Pfam" id="PF07729">
    <property type="entry name" value="FCD"/>
    <property type="match status" value="1"/>
</dbReference>
<dbReference type="RefSeq" id="WP_343995460.1">
    <property type="nucleotide sequence ID" value="NZ_BAAALG010000011.1"/>
</dbReference>
<evidence type="ECO:0000256" key="1">
    <source>
        <dbReference type="ARBA" id="ARBA00023015"/>
    </source>
</evidence>
<keyword evidence="3" id="KW-0804">Transcription</keyword>
<evidence type="ECO:0000259" key="4">
    <source>
        <dbReference type="PROSITE" id="PS50949"/>
    </source>
</evidence>
<dbReference type="SMART" id="SM00345">
    <property type="entry name" value="HTH_GNTR"/>
    <property type="match status" value="1"/>
</dbReference>
<dbReference type="InterPro" id="IPR011711">
    <property type="entry name" value="GntR_C"/>
</dbReference>
<comment type="caution">
    <text evidence="5">The sequence shown here is derived from an EMBL/GenBank/DDBJ whole genome shotgun (WGS) entry which is preliminary data.</text>
</comment>
<dbReference type="InterPro" id="IPR036388">
    <property type="entry name" value="WH-like_DNA-bd_sf"/>
</dbReference>
<dbReference type="SUPFAM" id="SSF46785">
    <property type="entry name" value="Winged helix' DNA-binding domain"/>
    <property type="match status" value="1"/>
</dbReference>
<dbReference type="InterPro" id="IPR008920">
    <property type="entry name" value="TF_FadR/GntR_C"/>
</dbReference>
<name>A0ABN1TZB2_9ACTN</name>
<feature type="domain" description="HTH gntR-type" evidence="4">
    <location>
        <begin position="27"/>
        <end position="97"/>
    </location>
</feature>
<dbReference type="SUPFAM" id="SSF48008">
    <property type="entry name" value="GntR ligand-binding domain-like"/>
    <property type="match status" value="1"/>
</dbReference>
<evidence type="ECO:0000313" key="5">
    <source>
        <dbReference type="EMBL" id="GAA1106881.1"/>
    </source>
</evidence>
<dbReference type="Proteomes" id="UP001501581">
    <property type="component" value="Unassembled WGS sequence"/>
</dbReference>
<dbReference type="InterPro" id="IPR036390">
    <property type="entry name" value="WH_DNA-bd_sf"/>
</dbReference>
<dbReference type="InterPro" id="IPR000524">
    <property type="entry name" value="Tscrpt_reg_HTH_GntR"/>
</dbReference>
<dbReference type="PROSITE" id="PS50949">
    <property type="entry name" value="HTH_GNTR"/>
    <property type="match status" value="1"/>
</dbReference>
<proteinExistence type="predicted"/>
<dbReference type="EMBL" id="BAAALG010000011">
    <property type="protein sequence ID" value="GAA1106881.1"/>
    <property type="molecule type" value="Genomic_DNA"/>
</dbReference>
<dbReference type="PRINTS" id="PR00035">
    <property type="entry name" value="HTHGNTR"/>
</dbReference>
<reference evidence="5 6" key="1">
    <citation type="journal article" date="2019" name="Int. J. Syst. Evol. Microbiol.">
        <title>The Global Catalogue of Microorganisms (GCM) 10K type strain sequencing project: providing services to taxonomists for standard genome sequencing and annotation.</title>
        <authorList>
            <consortium name="The Broad Institute Genomics Platform"/>
            <consortium name="The Broad Institute Genome Sequencing Center for Infectious Disease"/>
            <person name="Wu L."/>
            <person name="Ma J."/>
        </authorList>
    </citation>
    <scope>NUCLEOTIDE SEQUENCE [LARGE SCALE GENOMIC DNA]</scope>
    <source>
        <strain evidence="5 6">JCM 13008</strain>
    </source>
</reference>
<accession>A0ABN1TZB2</accession>
<evidence type="ECO:0000256" key="3">
    <source>
        <dbReference type="ARBA" id="ARBA00023163"/>
    </source>
</evidence>
<sequence length="264" mass="28622">MAKKKSKTAQAGGGIPIASGRSLLRPLKAAEVVARDVVRDIGAGGLAPGDSLESEAEMLKKYGVSRESLREGLRLLEVQGMINIRRGPGGGPSVGTIDPANLGRMHALFFNLSGATYSELFEAWVFAESALAGFAAANPDDELRRSAMKGFLTPEAHQHEHIDLEQFVEGHETFHSTVAMLSGNRVLELTFRSYGLLVAHHVATVGDPRPMKDTLVEDHLRIAESISAGDRAEAERLMREHLQQVIEINIEQLGDLVSGPVEWL</sequence>
<keyword evidence="2" id="KW-0238">DNA-binding</keyword>
<protein>
    <recommendedName>
        <fullName evidence="4">HTH gntR-type domain-containing protein</fullName>
    </recommendedName>
</protein>
<dbReference type="Pfam" id="PF00392">
    <property type="entry name" value="GntR"/>
    <property type="match status" value="1"/>
</dbReference>
<dbReference type="Gene3D" id="1.10.10.10">
    <property type="entry name" value="Winged helix-like DNA-binding domain superfamily/Winged helix DNA-binding domain"/>
    <property type="match status" value="1"/>
</dbReference>
<dbReference type="PANTHER" id="PTHR43537:SF24">
    <property type="entry name" value="GLUCONATE OPERON TRANSCRIPTIONAL REPRESSOR"/>
    <property type="match status" value="1"/>
</dbReference>
<keyword evidence="1" id="KW-0805">Transcription regulation</keyword>
<evidence type="ECO:0000256" key="2">
    <source>
        <dbReference type="ARBA" id="ARBA00023125"/>
    </source>
</evidence>
<evidence type="ECO:0000313" key="6">
    <source>
        <dbReference type="Proteomes" id="UP001501581"/>
    </source>
</evidence>
<organism evidence="5 6">
    <name type="scientific">Nocardioides dubius</name>
    <dbReference type="NCBI Taxonomy" id="317019"/>
    <lineage>
        <taxon>Bacteria</taxon>
        <taxon>Bacillati</taxon>
        <taxon>Actinomycetota</taxon>
        <taxon>Actinomycetes</taxon>
        <taxon>Propionibacteriales</taxon>
        <taxon>Nocardioidaceae</taxon>
        <taxon>Nocardioides</taxon>
    </lineage>
</organism>
<keyword evidence="6" id="KW-1185">Reference proteome</keyword>